<dbReference type="InterPro" id="IPR029058">
    <property type="entry name" value="AB_hydrolase_fold"/>
</dbReference>
<evidence type="ECO:0000313" key="7">
    <source>
        <dbReference type="Proteomes" id="UP000800200"/>
    </source>
</evidence>
<evidence type="ECO:0000313" key="6">
    <source>
        <dbReference type="EMBL" id="KAF2178157.1"/>
    </source>
</evidence>
<accession>A0A6A6DFD7</accession>
<organism evidence="6 7">
    <name type="scientific">Zopfia rhizophila CBS 207.26</name>
    <dbReference type="NCBI Taxonomy" id="1314779"/>
    <lineage>
        <taxon>Eukaryota</taxon>
        <taxon>Fungi</taxon>
        <taxon>Dikarya</taxon>
        <taxon>Ascomycota</taxon>
        <taxon>Pezizomycotina</taxon>
        <taxon>Dothideomycetes</taxon>
        <taxon>Dothideomycetes incertae sedis</taxon>
        <taxon>Zopfiaceae</taxon>
        <taxon>Zopfia</taxon>
    </lineage>
</organism>
<keyword evidence="7" id="KW-1185">Reference proteome</keyword>
<reference evidence="6" key="1">
    <citation type="journal article" date="2020" name="Stud. Mycol.">
        <title>101 Dothideomycetes genomes: a test case for predicting lifestyles and emergence of pathogens.</title>
        <authorList>
            <person name="Haridas S."/>
            <person name="Albert R."/>
            <person name="Binder M."/>
            <person name="Bloem J."/>
            <person name="Labutti K."/>
            <person name="Salamov A."/>
            <person name="Andreopoulos B."/>
            <person name="Baker S."/>
            <person name="Barry K."/>
            <person name="Bills G."/>
            <person name="Bluhm B."/>
            <person name="Cannon C."/>
            <person name="Castanera R."/>
            <person name="Culley D."/>
            <person name="Daum C."/>
            <person name="Ezra D."/>
            <person name="Gonzalez J."/>
            <person name="Henrissat B."/>
            <person name="Kuo A."/>
            <person name="Liang C."/>
            <person name="Lipzen A."/>
            <person name="Lutzoni F."/>
            <person name="Magnuson J."/>
            <person name="Mondo S."/>
            <person name="Nolan M."/>
            <person name="Ohm R."/>
            <person name="Pangilinan J."/>
            <person name="Park H.-J."/>
            <person name="Ramirez L."/>
            <person name="Alfaro M."/>
            <person name="Sun H."/>
            <person name="Tritt A."/>
            <person name="Yoshinaga Y."/>
            <person name="Zwiers L.-H."/>
            <person name="Turgeon B."/>
            <person name="Goodwin S."/>
            <person name="Spatafora J."/>
            <person name="Crous P."/>
            <person name="Grigoriev I."/>
        </authorList>
    </citation>
    <scope>NUCLEOTIDE SEQUENCE</scope>
    <source>
        <strain evidence="6">CBS 207.26</strain>
    </source>
</reference>
<dbReference type="EMBL" id="ML994677">
    <property type="protein sequence ID" value="KAF2178157.1"/>
    <property type="molecule type" value="Genomic_DNA"/>
</dbReference>
<dbReference type="InterPro" id="IPR051601">
    <property type="entry name" value="Serine_prot/Carboxylest_S33"/>
</dbReference>
<name>A0A6A6DFD7_9PEZI</name>
<evidence type="ECO:0000259" key="4">
    <source>
        <dbReference type="Pfam" id="PF00561"/>
    </source>
</evidence>
<dbReference type="PANTHER" id="PTHR43248">
    <property type="entry name" value="2-SUCCINYL-6-HYDROXY-2,4-CYCLOHEXADIENE-1-CARBOXYLATE SYNTHASE"/>
    <property type="match status" value="1"/>
</dbReference>
<dbReference type="SUPFAM" id="SSF53474">
    <property type="entry name" value="alpha/beta-Hydrolases"/>
    <property type="match status" value="1"/>
</dbReference>
<keyword evidence="3" id="KW-0732">Signal</keyword>
<dbReference type="AlphaFoldDB" id="A0A6A6DFD7"/>
<dbReference type="GO" id="GO:0016787">
    <property type="term" value="F:hydrolase activity"/>
    <property type="evidence" value="ECO:0007669"/>
    <property type="project" value="UniProtKB-KW"/>
</dbReference>
<gene>
    <name evidence="6" type="ORF">K469DRAFT_695696</name>
</gene>
<dbReference type="OrthoDB" id="425534at2759"/>
<protein>
    <recommendedName>
        <fullName evidence="8">Alpha/beta-hydrolase</fullName>
    </recommendedName>
</protein>
<evidence type="ECO:0000256" key="2">
    <source>
        <dbReference type="ARBA" id="ARBA00022801"/>
    </source>
</evidence>
<proteinExistence type="inferred from homology"/>
<sequence>MKFSPAFAAVAAGLFPLALTGPLKSQDNGTMVYDFSKIKPSPELNWTPCYENYTCSLLEVPLDYEDPSVGTTNVAWIKWSSQNASAEDVLVNPGGPGGSGVEFIFRAFANLETKLGSQFNFVGFDPRGVNNSGPSMSCFPGSPVGRKILDAEAFTPVDDSTEYTLRKSYERSGMWGEWCSGVHAVNGTAKYANTVAVANDMRHYIELRAKSIGQPPEEAKLWFYGISYGTVLGATYAALFPDRIARMMLDGVVDTEDYYNTGWKSFLWDTDAAAKTFYANCFEAGAENCKFHGNSTSPKEIEERYLAIYDTLKKSPQAVADPALGIQPVVVTAEDLSSAFFTSAYDAVKNWPVLAEVFTELEKGNYSMLAMATQRASLVVPTAYDLQDTRTLTSCIDANGRFNVSNFDDYKEHIDFMIKQSFYGGPLFGAIVGSPCYALDIYPPESQIFHGVQPGTKTSTPILWIGSTLDAATAIRGARKMSSLFTGSEVLEVNVTRHGTMSITSPCEDEYTRAYFASTSLPPPGTVCEVEDIPFITYTLPEGPARLAKRDAL</sequence>
<evidence type="ECO:0008006" key="8">
    <source>
        <dbReference type="Google" id="ProtNLM"/>
    </source>
</evidence>
<dbReference type="PANTHER" id="PTHR43248:SF25">
    <property type="entry name" value="AB HYDROLASE-1 DOMAIN-CONTAINING PROTEIN-RELATED"/>
    <property type="match status" value="1"/>
</dbReference>
<dbReference type="Pfam" id="PF08386">
    <property type="entry name" value="Abhydrolase_4"/>
    <property type="match status" value="1"/>
</dbReference>
<feature type="signal peptide" evidence="3">
    <location>
        <begin position="1"/>
        <end position="20"/>
    </location>
</feature>
<evidence type="ECO:0000256" key="3">
    <source>
        <dbReference type="SAM" id="SignalP"/>
    </source>
</evidence>
<evidence type="ECO:0000256" key="1">
    <source>
        <dbReference type="ARBA" id="ARBA00010088"/>
    </source>
</evidence>
<feature type="domain" description="AB hydrolase-1" evidence="4">
    <location>
        <begin position="89"/>
        <end position="284"/>
    </location>
</feature>
<comment type="similarity">
    <text evidence="1">Belongs to the peptidase S33 family.</text>
</comment>
<dbReference type="InterPro" id="IPR000073">
    <property type="entry name" value="AB_hydrolase_1"/>
</dbReference>
<feature type="domain" description="Peptidase S33 tripeptidyl aminopeptidase-like C-terminal" evidence="5">
    <location>
        <begin position="455"/>
        <end position="528"/>
    </location>
</feature>
<dbReference type="InterPro" id="IPR013595">
    <property type="entry name" value="Pept_S33_TAP-like_C"/>
</dbReference>
<feature type="chain" id="PRO_5025683804" description="Alpha/beta-hydrolase" evidence="3">
    <location>
        <begin position="21"/>
        <end position="553"/>
    </location>
</feature>
<dbReference type="Proteomes" id="UP000800200">
    <property type="component" value="Unassembled WGS sequence"/>
</dbReference>
<dbReference type="Gene3D" id="3.40.50.1820">
    <property type="entry name" value="alpha/beta hydrolase"/>
    <property type="match status" value="1"/>
</dbReference>
<keyword evidence="2" id="KW-0378">Hydrolase</keyword>
<evidence type="ECO:0000259" key="5">
    <source>
        <dbReference type="Pfam" id="PF08386"/>
    </source>
</evidence>
<dbReference type="Pfam" id="PF00561">
    <property type="entry name" value="Abhydrolase_1"/>
    <property type="match status" value="1"/>
</dbReference>